<name>A0A376TWY1_ECOLX</name>
<accession>A0A376TWY1</accession>
<keyword evidence="1" id="KW-0472">Membrane</keyword>
<evidence type="ECO:0000313" key="2">
    <source>
        <dbReference type="EMBL" id="STI81268.1"/>
    </source>
</evidence>
<sequence>MDNRTLFNAQGGNFTFNFLPLGAIDGMRIGSTLSYLNQAQSQQGTPVMVCFRAILVLTLIVMSNFWDRFISIVVRNLLIPVPFRQAATAWH</sequence>
<organism evidence="2 3">
    <name type="scientific">Escherichia coli</name>
    <dbReference type="NCBI Taxonomy" id="562"/>
    <lineage>
        <taxon>Bacteria</taxon>
        <taxon>Pseudomonadati</taxon>
        <taxon>Pseudomonadota</taxon>
        <taxon>Gammaproteobacteria</taxon>
        <taxon>Enterobacterales</taxon>
        <taxon>Enterobacteriaceae</taxon>
        <taxon>Escherichia</taxon>
    </lineage>
</organism>
<dbReference type="Proteomes" id="UP000254079">
    <property type="component" value="Unassembled WGS sequence"/>
</dbReference>
<keyword evidence="1" id="KW-0812">Transmembrane</keyword>
<feature type="transmembrane region" description="Helical" evidence="1">
    <location>
        <begin position="46"/>
        <end position="66"/>
    </location>
</feature>
<dbReference type="AlphaFoldDB" id="A0A376TWY1"/>
<proteinExistence type="predicted"/>
<evidence type="ECO:0000256" key="1">
    <source>
        <dbReference type="SAM" id="Phobius"/>
    </source>
</evidence>
<keyword evidence="1" id="KW-1133">Transmembrane helix</keyword>
<reference evidence="2 3" key="1">
    <citation type="submission" date="2018-06" db="EMBL/GenBank/DDBJ databases">
        <authorList>
            <consortium name="Pathogen Informatics"/>
            <person name="Doyle S."/>
        </authorList>
    </citation>
    <scope>NUCLEOTIDE SEQUENCE [LARGE SCALE GENOMIC DNA]</scope>
    <source>
        <strain evidence="2 3">NCTC8622</strain>
    </source>
</reference>
<gene>
    <name evidence="2" type="primary">eafC_2</name>
    <name evidence="2" type="ORF">NCTC8622_00194</name>
</gene>
<evidence type="ECO:0000313" key="3">
    <source>
        <dbReference type="Proteomes" id="UP000254079"/>
    </source>
</evidence>
<protein>
    <submittedName>
        <fullName evidence="2">Putative outer membrane usher protein</fullName>
    </submittedName>
</protein>
<dbReference type="EMBL" id="UGCP01000002">
    <property type="protein sequence ID" value="STI81268.1"/>
    <property type="molecule type" value="Genomic_DNA"/>
</dbReference>